<keyword evidence="2" id="KW-1185">Reference proteome</keyword>
<dbReference type="Proteomes" id="UP000828251">
    <property type="component" value="Unassembled WGS sequence"/>
</dbReference>
<gene>
    <name evidence="1" type="ORF">J1N35_018292</name>
</gene>
<evidence type="ECO:0000313" key="1">
    <source>
        <dbReference type="EMBL" id="KAH1091035.1"/>
    </source>
</evidence>
<evidence type="ECO:0000313" key="2">
    <source>
        <dbReference type="Proteomes" id="UP000828251"/>
    </source>
</evidence>
<comment type="caution">
    <text evidence="1">The sequence shown here is derived from an EMBL/GenBank/DDBJ whole genome shotgun (WGS) entry which is preliminary data.</text>
</comment>
<sequence>MSEALGLKDETLRSSSIKVRKGVMDKWSEELKNWNSVKISLSRIVGSKSRCAKLWSLQKGNFSVRATR</sequence>
<dbReference type="EMBL" id="JAIQCV010000006">
    <property type="protein sequence ID" value="KAH1091035.1"/>
    <property type="molecule type" value="Genomic_DNA"/>
</dbReference>
<protein>
    <submittedName>
        <fullName evidence="1">Uncharacterized protein</fullName>
    </submittedName>
</protein>
<organism evidence="1 2">
    <name type="scientific">Gossypium stocksii</name>
    <dbReference type="NCBI Taxonomy" id="47602"/>
    <lineage>
        <taxon>Eukaryota</taxon>
        <taxon>Viridiplantae</taxon>
        <taxon>Streptophyta</taxon>
        <taxon>Embryophyta</taxon>
        <taxon>Tracheophyta</taxon>
        <taxon>Spermatophyta</taxon>
        <taxon>Magnoliopsida</taxon>
        <taxon>eudicotyledons</taxon>
        <taxon>Gunneridae</taxon>
        <taxon>Pentapetalae</taxon>
        <taxon>rosids</taxon>
        <taxon>malvids</taxon>
        <taxon>Malvales</taxon>
        <taxon>Malvaceae</taxon>
        <taxon>Malvoideae</taxon>
        <taxon>Gossypium</taxon>
    </lineage>
</organism>
<proteinExistence type="predicted"/>
<dbReference type="AlphaFoldDB" id="A0A9D3VQA7"/>
<accession>A0A9D3VQA7</accession>
<name>A0A9D3VQA7_9ROSI</name>
<reference evidence="1 2" key="1">
    <citation type="journal article" date="2021" name="Plant Biotechnol. J.">
        <title>Multi-omics assisted identification of the key and species-specific regulatory components of drought-tolerant mechanisms in Gossypium stocksii.</title>
        <authorList>
            <person name="Yu D."/>
            <person name="Ke L."/>
            <person name="Zhang D."/>
            <person name="Wu Y."/>
            <person name="Sun Y."/>
            <person name="Mei J."/>
            <person name="Sun J."/>
            <person name="Sun Y."/>
        </authorList>
    </citation>
    <scope>NUCLEOTIDE SEQUENCE [LARGE SCALE GENOMIC DNA]</scope>
    <source>
        <strain evidence="2">cv. E1</strain>
        <tissue evidence="1">Leaf</tissue>
    </source>
</reference>